<evidence type="ECO:0000313" key="2">
    <source>
        <dbReference type="EMBL" id="QNK41811.1"/>
    </source>
</evidence>
<dbReference type="AlphaFoldDB" id="A0A7G8TDX0"/>
<dbReference type="InterPro" id="IPR017853">
    <property type="entry name" value="GH"/>
</dbReference>
<dbReference type="SUPFAM" id="SSF51445">
    <property type="entry name" value="(Trans)glycosidases"/>
    <property type="match status" value="1"/>
</dbReference>
<dbReference type="Gene3D" id="3.20.20.80">
    <property type="entry name" value="Glycosidases"/>
    <property type="match status" value="1"/>
</dbReference>
<name>A0A7G8TDX0_9FIRM</name>
<evidence type="ECO:0000256" key="1">
    <source>
        <dbReference type="ARBA" id="ARBA00010646"/>
    </source>
</evidence>
<dbReference type="Pfam" id="PF01183">
    <property type="entry name" value="Glyco_hydro_25"/>
    <property type="match status" value="1"/>
</dbReference>
<dbReference type="GO" id="GO:0009253">
    <property type="term" value="P:peptidoglycan catabolic process"/>
    <property type="evidence" value="ECO:0007669"/>
    <property type="project" value="InterPro"/>
</dbReference>
<comment type="similarity">
    <text evidence="1">Belongs to the glycosyl hydrolase 25 family.</text>
</comment>
<dbReference type="PROSITE" id="PS51904">
    <property type="entry name" value="GLYCOSYL_HYDROL_F25_2"/>
    <property type="match status" value="1"/>
</dbReference>
<reference evidence="2 3" key="1">
    <citation type="submission" date="2020-08" db="EMBL/GenBank/DDBJ databases">
        <title>The isolate Caproiciproducens sp. 7D4C2 produces n-caproate at mildly acidic conditions from hexoses: genome and rBOX comparison with related strains and chain-elongating bacteria.</title>
        <authorList>
            <person name="Esquivel-Elizondo S."/>
            <person name="Bagci C."/>
            <person name="Temovska M."/>
            <person name="Jeon B.S."/>
            <person name="Bessarab I."/>
            <person name="Williams R.B.H."/>
            <person name="Huson D.H."/>
            <person name="Angenent L.T."/>
        </authorList>
    </citation>
    <scope>NUCLEOTIDE SEQUENCE [LARGE SCALE GENOMIC DNA]</scope>
    <source>
        <strain evidence="2 3">7D4C2</strain>
    </source>
</reference>
<dbReference type="GO" id="GO:0016998">
    <property type="term" value="P:cell wall macromolecule catabolic process"/>
    <property type="evidence" value="ECO:0007669"/>
    <property type="project" value="InterPro"/>
</dbReference>
<dbReference type="InterPro" id="IPR002053">
    <property type="entry name" value="Glyco_hydro_25"/>
</dbReference>
<proteinExistence type="inferred from homology"/>
<gene>
    <name evidence="2" type="ORF">HCR03_06090</name>
</gene>
<dbReference type="EMBL" id="CP060286">
    <property type="protein sequence ID" value="QNK41811.1"/>
    <property type="molecule type" value="Genomic_DNA"/>
</dbReference>
<dbReference type="GO" id="GO:0003796">
    <property type="term" value="F:lysozyme activity"/>
    <property type="evidence" value="ECO:0007669"/>
    <property type="project" value="InterPro"/>
</dbReference>
<dbReference type="Proteomes" id="UP000515909">
    <property type="component" value="Chromosome"/>
</dbReference>
<dbReference type="RefSeq" id="WP_187037111.1">
    <property type="nucleotide sequence ID" value="NZ_CP060286.1"/>
</dbReference>
<organism evidence="2 3">
    <name type="scientific">Caproicibacter fermentans</name>
    <dbReference type="NCBI Taxonomy" id="2576756"/>
    <lineage>
        <taxon>Bacteria</taxon>
        <taxon>Bacillati</taxon>
        <taxon>Bacillota</taxon>
        <taxon>Clostridia</taxon>
        <taxon>Eubacteriales</taxon>
        <taxon>Acutalibacteraceae</taxon>
        <taxon>Caproicibacter</taxon>
    </lineage>
</organism>
<dbReference type="CDD" id="cd06414">
    <property type="entry name" value="GH25_LytC-like"/>
    <property type="match status" value="1"/>
</dbReference>
<dbReference type="KEGG" id="cfem:HCR03_06090"/>
<dbReference type="PANTHER" id="PTHR34135">
    <property type="entry name" value="LYSOZYME"/>
    <property type="match status" value="1"/>
</dbReference>
<dbReference type="PANTHER" id="PTHR34135:SF2">
    <property type="entry name" value="LYSOZYME"/>
    <property type="match status" value="1"/>
</dbReference>
<dbReference type="GO" id="GO:0016052">
    <property type="term" value="P:carbohydrate catabolic process"/>
    <property type="evidence" value="ECO:0007669"/>
    <property type="project" value="TreeGrafter"/>
</dbReference>
<protein>
    <submittedName>
        <fullName evidence="2">Uncharacterized protein</fullName>
    </submittedName>
</protein>
<accession>A0A7G8TDX0</accession>
<evidence type="ECO:0000313" key="3">
    <source>
        <dbReference type="Proteomes" id="UP000515909"/>
    </source>
</evidence>
<sequence length="310" mass="34003">MATNRGIDVSSNNGTVDWAAAKAAGLNYAILRCGYGDDIQSQDDGQFGRNVSECERLGIPWGAYLYSYAMTVGEVPSEIQHTLRLLKGKRPSYPIYFDMEDADGYKARHGGIPPKQTITDIIKAYCKGMEAAGYFAGWYSNKDWRANRLFPDQLVQWTFWYARPGVSKPEFDVPMWQDQIGETGGHWPGVKGNAPKTCDTDICYTDFPSIIKNAGLNGWGKAAAVQTPNPPYTCDTSGTVKIARGSAYQAKITAPSAPHVVAGTPNVVAVLPRYNSGNDWFYYFVPFGNSGSETGIYINGGPRQFVAKIE</sequence>